<sequence>MAAPHAGTVVSIAELRARRLRAPLLLTLWGLLALEAAGGFVIFVARLAAGSTPGEALHVAAGVALTIVYVVYQWRHWLRVRPQRGLHFVVGVLAAFSMALANLTGLALGFVWWRDRVVGHATAAGYPPSLSAVHNIGSMLVLTFAGAHIAAVLMRDRRLNP</sequence>
<gene>
    <name evidence="2" type="ORF">E6K72_11755</name>
</gene>
<evidence type="ECO:0000313" key="3">
    <source>
        <dbReference type="Proteomes" id="UP000317716"/>
    </source>
</evidence>
<proteinExistence type="predicted"/>
<accession>A0A538SFF1</accession>
<organism evidence="2 3">
    <name type="scientific">Eiseniibacteriota bacterium</name>
    <dbReference type="NCBI Taxonomy" id="2212470"/>
    <lineage>
        <taxon>Bacteria</taxon>
        <taxon>Candidatus Eiseniibacteriota</taxon>
    </lineage>
</organism>
<evidence type="ECO:0008006" key="4">
    <source>
        <dbReference type="Google" id="ProtNLM"/>
    </source>
</evidence>
<evidence type="ECO:0000313" key="2">
    <source>
        <dbReference type="EMBL" id="TMQ50099.1"/>
    </source>
</evidence>
<evidence type="ECO:0000256" key="1">
    <source>
        <dbReference type="SAM" id="Phobius"/>
    </source>
</evidence>
<name>A0A538SFF1_UNCEI</name>
<dbReference type="EMBL" id="VBOS01000425">
    <property type="protein sequence ID" value="TMQ50099.1"/>
    <property type="molecule type" value="Genomic_DNA"/>
</dbReference>
<feature type="transmembrane region" description="Helical" evidence="1">
    <location>
        <begin position="24"/>
        <end position="44"/>
    </location>
</feature>
<feature type="transmembrane region" description="Helical" evidence="1">
    <location>
        <begin position="56"/>
        <end position="74"/>
    </location>
</feature>
<keyword evidence="1" id="KW-1133">Transmembrane helix</keyword>
<keyword evidence="1" id="KW-0812">Transmembrane</keyword>
<dbReference type="Proteomes" id="UP000317716">
    <property type="component" value="Unassembled WGS sequence"/>
</dbReference>
<dbReference type="AlphaFoldDB" id="A0A538SFF1"/>
<comment type="caution">
    <text evidence="2">The sequence shown here is derived from an EMBL/GenBank/DDBJ whole genome shotgun (WGS) entry which is preliminary data.</text>
</comment>
<protein>
    <recommendedName>
        <fullName evidence="4">Cytochrome b561 bacterial/Ni-hydrogenase domain-containing protein</fullName>
    </recommendedName>
</protein>
<reference evidence="2 3" key="1">
    <citation type="journal article" date="2019" name="Nat. Microbiol.">
        <title>Mediterranean grassland soil C-N compound turnover is dependent on rainfall and depth, and is mediated by genomically divergent microorganisms.</title>
        <authorList>
            <person name="Diamond S."/>
            <person name="Andeer P.F."/>
            <person name="Li Z."/>
            <person name="Crits-Christoph A."/>
            <person name="Burstein D."/>
            <person name="Anantharaman K."/>
            <person name="Lane K.R."/>
            <person name="Thomas B.C."/>
            <person name="Pan C."/>
            <person name="Northen T.R."/>
            <person name="Banfield J.F."/>
        </authorList>
    </citation>
    <scope>NUCLEOTIDE SEQUENCE [LARGE SCALE GENOMIC DNA]</scope>
    <source>
        <strain evidence="2">WS_2</strain>
    </source>
</reference>
<keyword evidence="1" id="KW-0472">Membrane</keyword>
<feature type="transmembrane region" description="Helical" evidence="1">
    <location>
        <begin position="133"/>
        <end position="154"/>
    </location>
</feature>
<feature type="transmembrane region" description="Helical" evidence="1">
    <location>
        <begin position="86"/>
        <end position="113"/>
    </location>
</feature>